<name>A0A316RA88_9BACT</name>
<comment type="caution">
    <text evidence="1">The sequence shown here is derived from an EMBL/GenBank/DDBJ whole genome shotgun (WGS) entry which is preliminary data.</text>
</comment>
<accession>A0A316RA88</accession>
<proteinExistence type="predicted"/>
<gene>
    <name evidence="1" type="ORF">DDY73_00205</name>
</gene>
<sequence>MRDFLLIRLLLIVVFGIVLIPEAIARKKKKIDAEAVPVTLYLNKIVSQSKSSIVKGYLRSAIVNDPTFFEVSETPQGERIRYISEDIDSLIVMDKLKYVKRKCKNIGFMAGKPKIRWVRIEYDGNGIDVYSAFFVIQNRVNNITTVSREMYYYFSIDKDIAIFTSRQYLSAPYVIGTPAVNRTQMAYYFCKIYDYPEFALRIKAKEFEDMMSVVKSWETEYGDRPVKRVAGKIENDQLGVQNSIAVVSGAESASWKRVKNEVVFPQYMRTMQIGIAPDIAPWSRKIKHGGNGYKIDIPPIGIYSDICFLDFSKLGSIGYLFGATYSKYSYNWEWDNGYGPKTKATSCNRFDICAGLSWHLTLCHNFEFYARLMMDLNMTGNRTIDCESGEKMIAESNMDTSVSGIAIAGLRYYFCKKVGVYVESGYDIGYVSSGFSFRF</sequence>
<protein>
    <recommendedName>
        <fullName evidence="3">Outer membrane protein beta-barrel domain-containing protein</fullName>
    </recommendedName>
</protein>
<evidence type="ECO:0000313" key="1">
    <source>
        <dbReference type="EMBL" id="HBJ07403.1"/>
    </source>
</evidence>
<evidence type="ECO:0008006" key="3">
    <source>
        <dbReference type="Google" id="ProtNLM"/>
    </source>
</evidence>
<evidence type="ECO:0000313" key="2">
    <source>
        <dbReference type="Proteomes" id="UP000262954"/>
    </source>
</evidence>
<dbReference type="RefSeq" id="WP_022391149.1">
    <property type="nucleotide sequence ID" value="NZ_CAUAJF010000009.1"/>
</dbReference>
<dbReference type="Proteomes" id="UP000262954">
    <property type="component" value="Unassembled WGS sequence"/>
</dbReference>
<dbReference type="EMBL" id="DNWC01000005">
    <property type="protein sequence ID" value="HBJ07403.1"/>
    <property type="molecule type" value="Genomic_DNA"/>
</dbReference>
<organism evidence="1 2">
    <name type="scientific">Coprobacter fastidiosus</name>
    <dbReference type="NCBI Taxonomy" id="1099853"/>
    <lineage>
        <taxon>Bacteria</taxon>
        <taxon>Pseudomonadati</taxon>
        <taxon>Bacteroidota</taxon>
        <taxon>Bacteroidia</taxon>
        <taxon>Bacteroidales</taxon>
        <taxon>Barnesiellaceae</taxon>
        <taxon>Coprobacter</taxon>
    </lineage>
</organism>
<dbReference type="AlphaFoldDB" id="A0A316RA88"/>
<reference evidence="1 2" key="1">
    <citation type="journal article" date="2018" name="Nat. Biotechnol.">
        <title>A standardized bacterial taxonomy based on genome phylogeny substantially revises the tree of life.</title>
        <authorList>
            <person name="Parks D.H."/>
            <person name="Chuvochina M."/>
            <person name="Waite D.W."/>
            <person name="Rinke C."/>
            <person name="Skarshewski A."/>
            <person name="Chaumeil P.A."/>
            <person name="Hugenholtz P."/>
        </authorList>
    </citation>
    <scope>NUCLEOTIDE SEQUENCE [LARGE SCALE GENOMIC DNA]</scope>
    <source>
        <strain evidence="1">UBA11482</strain>
    </source>
</reference>